<feature type="non-terminal residue" evidence="1">
    <location>
        <position position="114"/>
    </location>
</feature>
<organism evidence="1 2">
    <name type="scientific">Diploptera punctata</name>
    <name type="common">Pacific beetle cockroach</name>
    <dbReference type="NCBI Taxonomy" id="6984"/>
    <lineage>
        <taxon>Eukaryota</taxon>
        <taxon>Metazoa</taxon>
        <taxon>Ecdysozoa</taxon>
        <taxon>Arthropoda</taxon>
        <taxon>Hexapoda</taxon>
        <taxon>Insecta</taxon>
        <taxon>Pterygota</taxon>
        <taxon>Neoptera</taxon>
        <taxon>Polyneoptera</taxon>
        <taxon>Dictyoptera</taxon>
        <taxon>Blattodea</taxon>
        <taxon>Blaberoidea</taxon>
        <taxon>Blaberidae</taxon>
        <taxon>Diplopterinae</taxon>
        <taxon>Diploptera</taxon>
    </lineage>
</organism>
<evidence type="ECO:0000313" key="2">
    <source>
        <dbReference type="Proteomes" id="UP001233999"/>
    </source>
</evidence>
<gene>
    <name evidence="1" type="ORF">L9F63_014084</name>
</gene>
<reference evidence="1" key="2">
    <citation type="submission" date="2023-05" db="EMBL/GenBank/DDBJ databases">
        <authorList>
            <person name="Fouks B."/>
        </authorList>
    </citation>
    <scope>NUCLEOTIDE SEQUENCE</scope>
    <source>
        <strain evidence="1">Stay&amp;Tobe</strain>
        <tissue evidence="1">Testes</tissue>
    </source>
</reference>
<accession>A0AAD8A8J6</accession>
<dbReference type="Proteomes" id="UP001233999">
    <property type="component" value="Unassembled WGS sequence"/>
</dbReference>
<protein>
    <submittedName>
        <fullName evidence="1">Uncharacterized protein</fullName>
    </submittedName>
</protein>
<proteinExistence type="predicted"/>
<name>A0AAD8A8J6_DIPPU</name>
<keyword evidence="2" id="KW-1185">Reference proteome</keyword>
<sequence>VNTRYRQKRNVVDCLNNDLYIKKLISTSTNVKKQSVEYQQKLKLRRIPRKRENPKNTVDHIYSVPRPLPLNIHIGNTVVKTVESASNGNEYQNNFIYDNEHKLFSVCRDEINNY</sequence>
<feature type="non-terminal residue" evidence="1">
    <location>
        <position position="1"/>
    </location>
</feature>
<comment type="caution">
    <text evidence="1">The sequence shown here is derived from an EMBL/GenBank/DDBJ whole genome shotgun (WGS) entry which is preliminary data.</text>
</comment>
<evidence type="ECO:0000313" key="1">
    <source>
        <dbReference type="EMBL" id="KAJ9594472.1"/>
    </source>
</evidence>
<dbReference type="EMBL" id="JASPKZ010003044">
    <property type="protein sequence ID" value="KAJ9594472.1"/>
    <property type="molecule type" value="Genomic_DNA"/>
</dbReference>
<dbReference type="AlphaFoldDB" id="A0AAD8A8J6"/>
<reference evidence="1" key="1">
    <citation type="journal article" date="2023" name="IScience">
        <title>Live-bearing cockroach genome reveals convergent evolutionary mechanisms linked to viviparity in insects and beyond.</title>
        <authorList>
            <person name="Fouks B."/>
            <person name="Harrison M.C."/>
            <person name="Mikhailova A.A."/>
            <person name="Marchal E."/>
            <person name="English S."/>
            <person name="Carruthers M."/>
            <person name="Jennings E.C."/>
            <person name="Chiamaka E.L."/>
            <person name="Frigard R.A."/>
            <person name="Pippel M."/>
            <person name="Attardo G.M."/>
            <person name="Benoit J.B."/>
            <person name="Bornberg-Bauer E."/>
            <person name="Tobe S.S."/>
        </authorList>
    </citation>
    <scope>NUCLEOTIDE SEQUENCE</scope>
    <source>
        <strain evidence="1">Stay&amp;Tobe</strain>
    </source>
</reference>